<evidence type="ECO:0000259" key="8">
    <source>
        <dbReference type="PROSITE" id="PS51332"/>
    </source>
</evidence>
<dbReference type="Proteomes" id="UP000229641">
    <property type="component" value="Unassembled WGS sequence"/>
</dbReference>
<keyword evidence="4" id="KW-0949">S-adenosyl-L-methionine</keyword>
<evidence type="ECO:0000256" key="3">
    <source>
        <dbReference type="ARBA" id="ARBA00022679"/>
    </source>
</evidence>
<protein>
    <submittedName>
        <fullName evidence="10">B12-binding domain-containing radical SAM protein</fullName>
    </submittedName>
</protein>
<dbReference type="InterPro" id="IPR006638">
    <property type="entry name" value="Elp3/MiaA/NifB-like_rSAM"/>
</dbReference>
<dbReference type="GO" id="GO:0046872">
    <property type="term" value="F:metal ion binding"/>
    <property type="evidence" value="ECO:0007669"/>
    <property type="project" value="UniProtKB-KW"/>
</dbReference>
<keyword evidence="5" id="KW-0479">Metal-binding</keyword>
<feature type="domain" description="B12-binding" evidence="8">
    <location>
        <begin position="14"/>
        <end position="158"/>
    </location>
</feature>
<dbReference type="SFLD" id="SFLDS00029">
    <property type="entry name" value="Radical_SAM"/>
    <property type="match status" value="1"/>
</dbReference>
<dbReference type="InterPro" id="IPR023404">
    <property type="entry name" value="rSAM_horseshoe"/>
</dbReference>
<dbReference type="GO" id="GO:0005829">
    <property type="term" value="C:cytosol"/>
    <property type="evidence" value="ECO:0007669"/>
    <property type="project" value="TreeGrafter"/>
</dbReference>
<comment type="caution">
    <text evidence="10">The sequence shown here is derived from an EMBL/GenBank/DDBJ whole genome shotgun (WGS) entry which is preliminary data.</text>
</comment>
<evidence type="ECO:0000256" key="7">
    <source>
        <dbReference type="ARBA" id="ARBA00023014"/>
    </source>
</evidence>
<dbReference type="InterPro" id="IPR006158">
    <property type="entry name" value="Cobalamin-bd"/>
</dbReference>
<proteinExistence type="predicted"/>
<dbReference type="Gene3D" id="3.40.50.280">
    <property type="entry name" value="Cobalamin-binding domain"/>
    <property type="match status" value="1"/>
</dbReference>
<comment type="cofactor">
    <cofactor evidence="1">
        <name>[4Fe-4S] cluster</name>
        <dbReference type="ChEBI" id="CHEBI:49883"/>
    </cofactor>
</comment>
<keyword evidence="3" id="KW-0808">Transferase</keyword>
<evidence type="ECO:0000256" key="4">
    <source>
        <dbReference type="ARBA" id="ARBA00022691"/>
    </source>
</evidence>
<keyword evidence="7" id="KW-0411">Iron-sulfur</keyword>
<dbReference type="SUPFAM" id="SSF102114">
    <property type="entry name" value="Radical SAM enzymes"/>
    <property type="match status" value="1"/>
</dbReference>
<evidence type="ECO:0000256" key="1">
    <source>
        <dbReference type="ARBA" id="ARBA00001966"/>
    </source>
</evidence>
<dbReference type="GO" id="GO:0003824">
    <property type="term" value="F:catalytic activity"/>
    <property type="evidence" value="ECO:0007669"/>
    <property type="project" value="InterPro"/>
</dbReference>
<organism evidence="10 11">
    <name type="scientific">Candidatus Ghiorseimicrobium undicola</name>
    <dbReference type="NCBI Taxonomy" id="1974746"/>
    <lineage>
        <taxon>Bacteria</taxon>
        <taxon>Pseudomonadati</taxon>
        <taxon>Candidatus Omnitrophota</taxon>
        <taxon>Candidatus Ghiorseimicrobium</taxon>
    </lineage>
</organism>
<feature type="domain" description="Radical SAM core" evidence="9">
    <location>
        <begin position="213"/>
        <end position="445"/>
    </location>
</feature>
<keyword evidence="2" id="KW-0489">Methyltransferase</keyword>
<evidence type="ECO:0000256" key="2">
    <source>
        <dbReference type="ARBA" id="ARBA00022603"/>
    </source>
</evidence>
<dbReference type="GO" id="GO:0051539">
    <property type="term" value="F:4 iron, 4 sulfur cluster binding"/>
    <property type="evidence" value="ECO:0007669"/>
    <property type="project" value="UniProtKB-KW"/>
</dbReference>
<dbReference type="InterPro" id="IPR058240">
    <property type="entry name" value="rSAM_sf"/>
</dbReference>
<dbReference type="InterPro" id="IPR051198">
    <property type="entry name" value="BchE-like"/>
</dbReference>
<dbReference type="AlphaFoldDB" id="A0A2H0LYW6"/>
<dbReference type="PANTHER" id="PTHR43409">
    <property type="entry name" value="ANAEROBIC MAGNESIUM-PROTOPORPHYRIN IX MONOMETHYL ESTER CYCLASE-RELATED"/>
    <property type="match status" value="1"/>
</dbReference>
<dbReference type="EMBL" id="PCWA01000030">
    <property type="protein sequence ID" value="PIQ89620.1"/>
    <property type="molecule type" value="Genomic_DNA"/>
</dbReference>
<sequence>MPEKIDLVLINPGNRRASYAGLGNELAGIEPPIWCALIAAFIRKHGYSVGIVDADVDNLSPEEAAEKIIRLNPLLAGIVVLGTNPSASSTPKMPAARNLLNALSKNNNSFLTILSGLHPSALPERTLNEENVDFVCQGEGFYTFLDLLAGIKSGNGIKQDTIPGLWYRSNGKPVLGTKPSVAENLDGLPFAAWDLLPMEKYRAHNWHCFDNLKARSPYAVVYTSLGCPFKCSYCNIHALYDGGPGIRFRSIRNVISEIDMLVENYKIRNFKILDELFVLNEDRVMEFCDLMIKRNYGLNIWAYARADTVGEKILTQMKKAGINWLAYGFESGSAKVRRSVTKGRLTPEIIKKAVDATHKAGIHIVANFIFGLPEDDLTTMQETLDTAKELNCEYANFYVAMAYPGSRLYEEAICSGVELPESWSGYAQFSEETLPLATKYLSSAEVLRFRDKAFYDYHHRAEYLEMIEEKFGKDSAEYIKNMLKYKINRKFAYAKDNK</sequence>
<dbReference type="Pfam" id="PF02310">
    <property type="entry name" value="B12-binding"/>
    <property type="match status" value="1"/>
</dbReference>
<reference evidence="10 11" key="1">
    <citation type="submission" date="2017-09" db="EMBL/GenBank/DDBJ databases">
        <title>Depth-based differentiation of microbial function through sediment-hosted aquifers and enrichment of novel symbionts in the deep terrestrial subsurface.</title>
        <authorList>
            <person name="Probst A.J."/>
            <person name="Ladd B."/>
            <person name="Jarett J.K."/>
            <person name="Geller-Mcgrath D.E."/>
            <person name="Sieber C.M."/>
            <person name="Emerson J.B."/>
            <person name="Anantharaman K."/>
            <person name="Thomas B.C."/>
            <person name="Malmstrom R."/>
            <person name="Stieglmeier M."/>
            <person name="Klingl A."/>
            <person name="Woyke T."/>
            <person name="Ryan C.M."/>
            <person name="Banfield J.F."/>
        </authorList>
    </citation>
    <scope>NUCLEOTIDE SEQUENCE [LARGE SCALE GENOMIC DNA]</scope>
    <source>
        <strain evidence="10">CG11_big_fil_rev_8_21_14_0_20_42_13</strain>
    </source>
</reference>
<dbReference type="InterPro" id="IPR034466">
    <property type="entry name" value="Methyltransferase_Class_B"/>
</dbReference>
<evidence type="ECO:0000256" key="5">
    <source>
        <dbReference type="ARBA" id="ARBA00022723"/>
    </source>
</evidence>
<dbReference type="CDD" id="cd01335">
    <property type="entry name" value="Radical_SAM"/>
    <property type="match status" value="1"/>
</dbReference>
<accession>A0A2H0LYW6</accession>
<evidence type="ECO:0000256" key="6">
    <source>
        <dbReference type="ARBA" id="ARBA00023004"/>
    </source>
</evidence>
<dbReference type="InterPro" id="IPR007197">
    <property type="entry name" value="rSAM"/>
</dbReference>
<evidence type="ECO:0000313" key="10">
    <source>
        <dbReference type="EMBL" id="PIQ89620.1"/>
    </source>
</evidence>
<evidence type="ECO:0000259" key="9">
    <source>
        <dbReference type="PROSITE" id="PS51918"/>
    </source>
</evidence>
<gene>
    <name evidence="10" type="ORF">COV72_02050</name>
</gene>
<dbReference type="Pfam" id="PF04055">
    <property type="entry name" value="Radical_SAM"/>
    <property type="match status" value="1"/>
</dbReference>
<keyword evidence="6" id="KW-0408">Iron</keyword>
<dbReference type="PROSITE" id="PS51332">
    <property type="entry name" value="B12_BINDING"/>
    <property type="match status" value="1"/>
</dbReference>
<dbReference type="SFLD" id="SFLDG01082">
    <property type="entry name" value="B12-binding_domain_containing"/>
    <property type="match status" value="1"/>
</dbReference>
<dbReference type="Gene3D" id="3.80.30.20">
    <property type="entry name" value="tm_1862 like domain"/>
    <property type="match status" value="1"/>
</dbReference>
<dbReference type="PROSITE" id="PS51918">
    <property type="entry name" value="RADICAL_SAM"/>
    <property type="match status" value="1"/>
</dbReference>
<dbReference type="GO" id="GO:0031419">
    <property type="term" value="F:cobalamin binding"/>
    <property type="evidence" value="ECO:0007669"/>
    <property type="project" value="InterPro"/>
</dbReference>
<name>A0A2H0LYW6_9BACT</name>
<evidence type="ECO:0000313" key="11">
    <source>
        <dbReference type="Proteomes" id="UP000229641"/>
    </source>
</evidence>
<dbReference type="SFLD" id="SFLDG01123">
    <property type="entry name" value="methyltransferase_(Class_B)"/>
    <property type="match status" value="1"/>
</dbReference>
<dbReference type="SMART" id="SM00729">
    <property type="entry name" value="Elp3"/>
    <property type="match status" value="1"/>
</dbReference>
<dbReference type="CDD" id="cd02068">
    <property type="entry name" value="radical_SAM_B12_BD"/>
    <property type="match status" value="1"/>
</dbReference>
<dbReference type="PANTHER" id="PTHR43409:SF7">
    <property type="entry name" value="BLL1977 PROTEIN"/>
    <property type="match status" value="1"/>
</dbReference>